<dbReference type="AlphaFoldDB" id="A0AAD3S0F4"/>
<organism evidence="1 2">
    <name type="scientific">Nepenthes gracilis</name>
    <name type="common">Slender pitcher plant</name>
    <dbReference type="NCBI Taxonomy" id="150966"/>
    <lineage>
        <taxon>Eukaryota</taxon>
        <taxon>Viridiplantae</taxon>
        <taxon>Streptophyta</taxon>
        <taxon>Embryophyta</taxon>
        <taxon>Tracheophyta</taxon>
        <taxon>Spermatophyta</taxon>
        <taxon>Magnoliopsida</taxon>
        <taxon>eudicotyledons</taxon>
        <taxon>Gunneridae</taxon>
        <taxon>Pentapetalae</taxon>
        <taxon>Caryophyllales</taxon>
        <taxon>Nepenthaceae</taxon>
        <taxon>Nepenthes</taxon>
    </lineage>
</organism>
<proteinExistence type="predicted"/>
<gene>
    <name evidence="1" type="ORF">Nepgr_003896</name>
</gene>
<accession>A0AAD3S0F4</accession>
<evidence type="ECO:0000313" key="1">
    <source>
        <dbReference type="EMBL" id="GMH02057.1"/>
    </source>
</evidence>
<name>A0AAD3S0F4_NEPGR</name>
<evidence type="ECO:0000313" key="2">
    <source>
        <dbReference type="Proteomes" id="UP001279734"/>
    </source>
</evidence>
<reference evidence="1" key="1">
    <citation type="submission" date="2023-05" db="EMBL/GenBank/DDBJ databases">
        <title>Nepenthes gracilis genome sequencing.</title>
        <authorList>
            <person name="Fukushima K."/>
        </authorList>
    </citation>
    <scope>NUCLEOTIDE SEQUENCE</scope>
    <source>
        <strain evidence="1">SING2019-196</strain>
    </source>
</reference>
<keyword evidence="2" id="KW-1185">Reference proteome</keyword>
<dbReference type="Proteomes" id="UP001279734">
    <property type="component" value="Unassembled WGS sequence"/>
</dbReference>
<dbReference type="EMBL" id="BSYO01000003">
    <property type="protein sequence ID" value="GMH02057.1"/>
    <property type="molecule type" value="Genomic_DNA"/>
</dbReference>
<protein>
    <submittedName>
        <fullName evidence="1">Uncharacterized protein</fullName>
    </submittedName>
</protein>
<sequence length="84" mass="9691">MDLVMDDKDSIIHLNNSFAVRKDPVATDVQEDSANEWKANKDFRDFVDLMEPSSVQRMKLIVRVDEESCIELVENSLSWIGVDF</sequence>
<comment type="caution">
    <text evidence="1">The sequence shown here is derived from an EMBL/GenBank/DDBJ whole genome shotgun (WGS) entry which is preliminary data.</text>
</comment>